<proteinExistence type="predicted"/>
<reference evidence="3" key="1">
    <citation type="submission" date="2015-02" db="EMBL/GenBank/DDBJ databases">
        <authorList>
            <person name="Gon?alves P."/>
        </authorList>
    </citation>
    <scope>NUCLEOTIDE SEQUENCE [LARGE SCALE GENOMIC DNA]</scope>
</reference>
<gene>
    <name evidence="2" type="primary">SPOSA6832_03217</name>
</gene>
<name>A0A0D6EN56_SPOSA</name>
<feature type="non-terminal residue" evidence="2">
    <location>
        <position position="1"/>
    </location>
</feature>
<keyword evidence="3" id="KW-1185">Reference proteome</keyword>
<evidence type="ECO:0000313" key="2">
    <source>
        <dbReference type="EMBL" id="CEQ41482.1"/>
    </source>
</evidence>
<feature type="region of interest" description="Disordered" evidence="1">
    <location>
        <begin position="313"/>
        <end position="333"/>
    </location>
</feature>
<dbReference type="OrthoDB" id="2526823at2759"/>
<evidence type="ECO:0000313" key="3">
    <source>
        <dbReference type="Proteomes" id="UP000243876"/>
    </source>
</evidence>
<dbReference type="AlphaFoldDB" id="A0A0D6EN56"/>
<organism evidence="2 3">
    <name type="scientific">Sporidiobolus salmonicolor</name>
    <name type="common">Yeast-like fungus</name>
    <name type="synonym">Sporobolomyces salmonicolor</name>
    <dbReference type="NCBI Taxonomy" id="5005"/>
    <lineage>
        <taxon>Eukaryota</taxon>
        <taxon>Fungi</taxon>
        <taxon>Dikarya</taxon>
        <taxon>Basidiomycota</taxon>
        <taxon>Pucciniomycotina</taxon>
        <taxon>Microbotryomycetes</taxon>
        <taxon>Sporidiobolales</taxon>
        <taxon>Sporidiobolaceae</taxon>
        <taxon>Sporobolomyces</taxon>
    </lineage>
</organism>
<evidence type="ECO:0000256" key="1">
    <source>
        <dbReference type="SAM" id="MobiDB-lite"/>
    </source>
</evidence>
<dbReference type="EMBL" id="CENE01000014">
    <property type="protein sequence ID" value="CEQ41482.1"/>
    <property type="molecule type" value="Genomic_DNA"/>
</dbReference>
<dbReference type="Proteomes" id="UP000243876">
    <property type="component" value="Unassembled WGS sequence"/>
</dbReference>
<protein>
    <submittedName>
        <fullName evidence="2">SPOSA6832_03217-mRNA-1:cds</fullName>
    </submittedName>
</protein>
<sequence length="333" mass="36622">MSCALFGFHCPPNFHLVSGAARTATVRAQHALTIFDHLIELGREDSAGMGLHPVECWELATAVRYSSSLDDREFISSELGELGDLTREVKDSVIGLNAQGINAFVWIVHEFSRLEELITRAAQSSSHSSPRQQAELERLLNALFDKINTSLQDLLSALDKAVPTATLASDRGRRIFGALRAEESAKEKEWEEKGWAQWLRDAPGPKGRQLRRDLELTKASAEAVVGVWEALEGTRESLLSYRDNVGFFKVRSFLSPGLAVRSVHSARLTPPFRVFQAGVVGFHLSGHGLTVEEEMSSLQSVVGEMRTALAEARGRTGAWRSKRPNALPAPPKG</sequence>
<accession>A0A0D6EN56</accession>